<dbReference type="NCBIfam" id="TIGR01555">
    <property type="entry name" value="phge_rel_HI1409"/>
    <property type="match status" value="1"/>
</dbReference>
<sequence length="466" mass="51654">MKKRSPPDVGGKPRIRLTADGLENVMTGMGTERDRRTYNRFMIGTMQDFAEMESAYIENWVARAIVDFPVEDATREWRTFSTDDAKALQDAEKHFGIQAITQDAFRWAGVYGGAGVLMITDQNLARPLNLKKIKKGSLKQLKVLDRMLINGFDYNVTNILADNYMRPEVFRVNGGLQDIHHSHFVVAPGAALPMRLRLINGGWDDSQLRRCLDDIKDSVAAKGGIASLILEANVDTITRTNLSNDLSSGDMDEAIAKRYRLFGMMKSLFRLALLDGTETFDRKPISFGGLGEILAVLMEWTSGAAGIPMTRLFGVQAKGLGDSGQGDMNNYNNNIRGQQTAKYRPFLNNLDAVWIRSALGAMPDGYDFEFSPLAQPSDSELHDQRLADAQADDIRLQQKVVKPSQVARKLMDQGLYGIDESDITRIADDESADRDGDYQFRLGQTEGPNGNSVPDPTETVPTGNAD</sequence>
<feature type="compositionally biased region" description="Polar residues" evidence="1">
    <location>
        <begin position="446"/>
        <end position="466"/>
    </location>
</feature>
<gene>
    <name evidence="3" type="ORF">H8J20_19055</name>
</gene>
<name>A0AAW3WUH1_SERFO</name>
<feature type="compositionally biased region" description="Basic and acidic residues" evidence="1">
    <location>
        <begin position="426"/>
        <end position="438"/>
    </location>
</feature>
<evidence type="ECO:0000256" key="1">
    <source>
        <dbReference type="SAM" id="MobiDB-lite"/>
    </source>
</evidence>
<dbReference type="RefSeq" id="WP_179252700.1">
    <property type="nucleotide sequence ID" value="NZ_JACBIV010000009.1"/>
</dbReference>
<evidence type="ECO:0000313" key="3">
    <source>
        <dbReference type="EMBL" id="MBC3214244.1"/>
    </source>
</evidence>
<dbReference type="Pfam" id="PF06381">
    <property type="entry name" value="Phage_portal_3"/>
    <property type="match status" value="1"/>
</dbReference>
<dbReference type="InterPro" id="IPR024459">
    <property type="entry name" value="Acb1-like_N"/>
</dbReference>
<evidence type="ECO:0000259" key="2">
    <source>
        <dbReference type="Pfam" id="PF06381"/>
    </source>
</evidence>
<dbReference type="InterPro" id="IPR006445">
    <property type="entry name" value="Phage-assoc_HI1409"/>
</dbReference>
<comment type="caution">
    <text evidence="3">The sequence shown here is derived from an EMBL/GenBank/DDBJ whole genome shotgun (WGS) entry which is preliminary data.</text>
</comment>
<proteinExistence type="predicted"/>
<reference evidence="3" key="1">
    <citation type="submission" date="2020-08" db="EMBL/GenBank/DDBJ databases">
        <title>Food and environmental bacterial isolates.</title>
        <authorList>
            <person name="Richter L."/>
            <person name="Du Plessis E.M."/>
            <person name="Duvenage S."/>
            <person name="Allam M."/>
            <person name="Korsten L."/>
        </authorList>
    </citation>
    <scope>NUCLEOTIDE SEQUENCE</scope>
    <source>
        <strain evidence="3">UPMP2127</strain>
    </source>
</reference>
<feature type="region of interest" description="Disordered" evidence="1">
    <location>
        <begin position="426"/>
        <end position="466"/>
    </location>
</feature>
<feature type="domain" description="Anti-CBASS protein Acb1-like N-terminal" evidence="2">
    <location>
        <begin position="51"/>
        <end position="393"/>
    </location>
</feature>
<accession>A0AAW3WUH1</accession>
<dbReference type="AlphaFoldDB" id="A0AAW3WUH1"/>
<organism evidence="3 4">
    <name type="scientific">Serratia fonticola</name>
    <dbReference type="NCBI Taxonomy" id="47917"/>
    <lineage>
        <taxon>Bacteria</taxon>
        <taxon>Pseudomonadati</taxon>
        <taxon>Pseudomonadota</taxon>
        <taxon>Gammaproteobacteria</taxon>
        <taxon>Enterobacterales</taxon>
        <taxon>Yersiniaceae</taxon>
        <taxon>Serratia</taxon>
    </lineage>
</organism>
<dbReference type="Proteomes" id="UP000659084">
    <property type="component" value="Unassembled WGS sequence"/>
</dbReference>
<protein>
    <submittedName>
        <fullName evidence="3">DUF1073 domain-containing protein</fullName>
    </submittedName>
</protein>
<dbReference type="EMBL" id="JACNYO010000022">
    <property type="protein sequence ID" value="MBC3214244.1"/>
    <property type="molecule type" value="Genomic_DNA"/>
</dbReference>
<evidence type="ECO:0000313" key="4">
    <source>
        <dbReference type="Proteomes" id="UP000659084"/>
    </source>
</evidence>